<evidence type="ECO:0000256" key="1">
    <source>
        <dbReference type="SAM" id="SignalP"/>
    </source>
</evidence>
<proteinExistence type="predicted"/>
<dbReference type="RefSeq" id="WP_367918217.1">
    <property type="nucleotide sequence ID" value="NZ_BAABAC010000008.1"/>
</dbReference>
<keyword evidence="4" id="KW-1185">Reference proteome</keyword>
<evidence type="ECO:0000313" key="4">
    <source>
        <dbReference type="Proteomes" id="UP001597229"/>
    </source>
</evidence>
<dbReference type="SUPFAM" id="SSF49373">
    <property type="entry name" value="Invasin/intimin cell-adhesion fragments"/>
    <property type="match status" value="1"/>
</dbReference>
<name>A0ABW3W221_9ACTN</name>
<feature type="signal peptide" evidence="1">
    <location>
        <begin position="1"/>
        <end position="25"/>
    </location>
</feature>
<evidence type="ECO:0000313" key="3">
    <source>
        <dbReference type="EMBL" id="MFD1248312.1"/>
    </source>
</evidence>
<organism evidence="3 4">
    <name type="scientific">Nocardioides ginsengisoli</name>
    <dbReference type="NCBI Taxonomy" id="363868"/>
    <lineage>
        <taxon>Bacteria</taxon>
        <taxon>Bacillati</taxon>
        <taxon>Actinomycetota</taxon>
        <taxon>Actinomycetes</taxon>
        <taxon>Propionibacteriales</taxon>
        <taxon>Nocardioidaceae</taxon>
        <taxon>Nocardioides</taxon>
    </lineage>
</organism>
<gene>
    <name evidence="3" type="ORF">ACFQ3F_10985</name>
</gene>
<keyword evidence="1" id="KW-0732">Signal</keyword>
<feature type="domain" description="Bacterial Ig-like" evidence="2">
    <location>
        <begin position="778"/>
        <end position="868"/>
    </location>
</feature>
<dbReference type="InterPro" id="IPR013783">
    <property type="entry name" value="Ig-like_fold"/>
</dbReference>
<feature type="domain" description="Bacterial Ig-like" evidence="2">
    <location>
        <begin position="680"/>
        <end position="766"/>
    </location>
</feature>
<accession>A0ABW3W221</accession>
<evidence type="ECO:0000259" key="2">
    <source>
        <dbReference type="Pfam" id="PF16640"/>
    </source>
</evidence>
<feature type="chain" id="PRO_5045772351" evidence="1">
    <location>
        <begin position="26"/>
        <end position="1271"/>
    </location>
</feature>
<dbReference type="InterPro" id="IPR008964">
    <property type="entry name" value="Invasin/intimin_cell_adhesion"/>
</dbReference>
<sequence length="1271" mass="125768">MSWLSVLATVVATLAAAATGVPAHAAQASGDDVVAWNTGWAWTYQTTFRYTGDTADVTINENVTYTVAGVESFQGHSAYKLTITGTITGGSGTASTPQGNASLSNFSGSVSGTKYVRRSDLALLQEKQHQNLSAKASISIISVGITAAIDLDMVPRGGWRALDFPIEAGQSWQNNVDVDYTGGFTYDAGSLGGTGGSPFDGTFSLNAPANVTSANATAPVGNVPARRVHSQSADGSMVSTHWWSPGHRNDAQEYLKLPLDGATLTIDRKLSNASTPAASTTLTETLTPSLTCGGGDVAVEGRLSTGAAGVPVTITLDKSPLTPGLGVTVTTTTTANGNYSATVPAPGQADGLQKNGVRGSWGVLVTAGGITNAATVVVTPKNCSSLTYAGATGAPQGTSATVRAKLVDPTGDNVAGRTVTFALSGGATVTATTDAAGIAETQVAVAGPPRSATVTASYAGDATHEPASASSAFTVGTIPTTTTVIADPGTVTIGDPVRFTATVAPSHGGNPAGTVQFRVDGADFGSPVALSGGQATSAALSTLGLGMHSVVAIYSGTADHTASSSSAVDFRVRVPLLGTSTASSVSPSNAAYGQPVTLSATVSAGSGTPTGDVVFTVGGTEVGRAGVGTDGNASVVVTDLPVGSNAVVATYTGDDVYGGSAASPRTVTVSKATVGVELDASASHTVSGEAVSFTATVAAQAPGGGTPAGSVQLLVDGTAVGSPVALDNGVAAFAPVTSLRAGTHTVEARYAGNANYANGSDQTQQVVSPADTTTVVQAIPATSVQDQNVTLTAVVTAVSPGSGAPGGTVTFFADGESLGAVPVTASASGSTASLDVDDLAPGSHQITARYAGDDDYTASESEAVGQTVIAGTAVVGTTTALTSSDSPSAYGWDVTFTATVAADDDSTPTGTVQFSVDGQDLGSPVAVDANGRAVSPAVSHLEVGDHTVIASFVAASGYSDSGALLTHTVALAAAHPHLTSSKPTSGVGEDVRFTVDVTSASGDVPSGAVQFRVDGHALGTGVQLVDGSATSVVVNDLAPGDHTVTVLYSGDGRYGSATDELTQKVVQVATRMDLASSALPSTYGEARPFQAIVWPEDTSLGTPTGSVTFYSDGVAIGTVALSPSPAPNVAKASQATISTSTLSAGTHHITAVYAGTDSFKGSSAGPFPVTINKLATTMTAAPAAVALTPLMLPLGQLRATVTGGGRAVAGVPVEFRAGAKLLCTATTNESGIAVCNAGSQIVLLTAALGYTATFPGDANHLSSTARGALIK</sequence>
<comment type="caution">
    <text evidence="3">The sequence shown here is derived from an EMBL/GenBank/DDBJ whole genome shotgun (WGS) entry which is preliminary data.</text>
</comment>
<feature type="domain" description="Bacterial Ig-like" evidence="2">
    <location>
        <begin position="585"/>
        <end position="670"/>
    </location>
</feature>
<protein>
    <submittedName>
        <fullName evidence="3">Ig-like domain repeat protein</fullName>
    </submittedName>
</protein>
<reference evidence="4" key="1">
    <citation type="journal article" date="2019" name="Int. J. Syst. Evol. Microbiol.">
        <title>The Global Catalogue of Microorganisms (GCM) 10K type strain sequencing project: providing services to taxonomists for standard genome sequencing and annotation.</title>
        <authorList>
            <consortium name="The Broad Institute Genomics Platform"/>
            <consortium name="The Broad Institute Genome Sequencing Center for Infectious Disease"/>
            <person name="Wu L."/>
            <person name="Ma J."/>
        </authorList>
    </citation>
    <scope>NUCLEOTIDE SEQUENCE [LARGE SCALE GENOMIC DNA]</scope>
    <source>
        <strain evidence="4">CCUG 52478</strain>
    </source>
</reference>
<feature type="domain" description="Bacterial Ig-like" evidence="2">
    <location>
        <begin position="978"/>
        <end position="1065"/>
    </location>
</feature>
<feature type="domain" description="Bacterial Ig-like" evidence="2">
    <location>
        <begin position="486"/>
        <end position="572"/>
    </location>
</feature>
<dbReference type="Pfam" id="PF16640">
    <property type="entry name" value="Big_3_5"/>
    <property type="match status" value="7"/>
</dbReference>
<dbReference type="EMBL" id="JBHTLX010000015">
    <property type="protein sequence ID" value="MFD1248312.1"/>
    <property type="molecule type" value="Genomic_DNA"/>
</dbReference>
<dbReference type="Gene3D" id="2.60.40.10">
    <property type="entry name" value="Immunoglobulins"/>
    <property type="match status" value="8"/>
</dbReference>
<feature type="domain" description="Bacterial Ig-like" evidence="2">
    <location>
        <begin position="881"/>
        <end position="969"/>
    </location>
</feature>
<feature type="domain" description="Bacterial Ig-like" evidence="2">
    <location>
        <begin position="1076"/>
        <end position="1172"/>
    </location>
</feature>
<dbReference type="InterPro" id="IPR032109">
    <property type="entry name" value="Big_3_5"/>
</dbReference>
<dbReference type="Proteomes" id="UP001597229">
    <property type="component" value="Unassembled WGS sequence"/>
</dbReference>